<dbReference type="Pfam" id="PF01381">
    <property type="entry name" value="HTH_3"/>
    <property type="match status" value="1"/>
</dbReference>
<dbReference type="SMART" id="SM00530">
    <property type="entry name" value="HTH_XRE"/>
    <property type="match status" value="1"/>
</dbReference>
<reference evidence="3" key="1">
    <citation type="journal article" date="2019" name="Int. J. Syst. Evol. Microbiol.">
        <title>The Global Catalogue of Microorganisms (GCM) 10K type strain sequencing project: providing services to taxonomists for standard genome sequencing and annotation.</title>
        <authorList>
            <consortium name="The Broad Institute Genomics Platform"/>
            <consortium name="The Broad Institute Genome Sequencing Center for Infectious Disease"/>
            <person name="Wu L."/>
            <person name="Ma J."/>
        </authorList>
    </citation>
    <scope>NUCLEOTIDE SEQUENCE [LARGE SCALE GENOMIC DNA]</scope>
    <source>
        <strain evidence="3">JCM 17316</strain>
    </source>
</reference>
<name>A0ABP7YLW3_9ACTN</name>
<comment type="caution">
    <text evidence="2">The sequence shown here is derived from an EMBL/GenBank/DDBJ whole genome shotgun (WGS) entry which is preliminary data.</text>
</comment>
<dbReference type="CDD" id="cd00093">
    <property type="entry name" value="HTH_XRE"/>
    <property type="match status" value="1"/>
</dbReference>
<feature type="domain" description="HTH cro/C1-type" evidence="1">
    <location>
        <begin position="21"/>
        <end position="52"/>
    </location>
</feature>
<sequence>MPPNQSPDPRASMWDFIAYYLRFCRVQRRLSGEELGRIMGVSKPTVSRIENGMKRLDETGAVAVDKAWNTGMLFTLMVWYATLGHDPQWFVQYVDKEQKAEVLKVFEAQVIPGLLQTEDYARVLLSGGMKANVEELLQERMARQVVLTKEEPVELQVLITEAAVEHPVGNPEIMRAQLARLLEVSEWRHVGIRVVPRTFEAGAHPGLDGSFSIMSGSYGDLVYATSPGGGRLVSTTTEVRSYAIRYDRIGLKALPEGPSRDLIRSKMEEYT</sequence>
<evidence type="ECO:0000259" key="1">
    <source>
        <dbReference type="PROSITE" id="PS50943"/>
    </source>
</evidence>
<accession>A0ABP7YLW3</accession>
<dbReference type="Gene3D" id="1.10.260.40">
    <property type="entry name" value="lambda repressor-like DNA-binding domains"/>
    <property type="match status" value="1"/>
</dbReference>
<protein>
    <submittedName>
        <fullName evidence="2">Helix-turn-helix transcriptional regulator</fullName>
    </submittedName>
</protein>
<dbReference type="PROSITE" id="PS50943">
    <property type="entry name" value="HTH_CROC1"/>
    <property type="match status" value="1"/>
</dbReference>
<proteinExistence type="predicted"/>
<dbReference type="SUPFAM" id="SSF47413">
    <property type="entry name" value="lambda repressor-like DNA-binding domains"/>
    <property type="match status" value="1"/>
</dbReference>
<evidence type="ECO:0000313" key="2">
    <source>
        <dbReference type="EMBL" id="GAA4138128.1"/>
    </source>
</evidence>
<dbReference type="InterPro" id="IPR043917">
    <property type="entry name" value="DUF5753"/>
</dbReference>
<dbReference type="Proteomes" id="UP001500266">
    <property type="component" value="Unassembled WGS sequence"/>
</dbReference>
<dbReference type="EMBL" id="BAABDO010000025">
    <property type="protein sequence ID" value="GAA4138128.1"/>
    <property type="molecule type" value="Genomic_DNA"/>
</dbReference>
<dbReference type="InterPro" id="IPR010982">
    <property type="entry name" value="Lambda_DNA-bd_dom_sf"/>
</dbReference>
<dbReference type="Pfam" id="PF19054">
    <property type="entry name" value="DUF5753"/>
    <property type="match status" value="1"/>
</dbReference>
<dbReference type="InterPro" id="IPR001387">
    <property type="entry name" value="Cro/C1-type_HTH"/>
</dbReference>
<gene>
    <name evidence="2" type="ORF">GCM10022416_23250</name>
</gene>
<organism evidence="2 3">
    <name type="scientific">Actinomadura keratinilytica</name>
    <dbReference type="NCBI Taxonomy" id="547461"/>
    <lineage>
        <taxon>Bacteria</taxon>
        <taxon>Bacillati</taxon>
        <taxon>Actinomycetota</taxon>
        <taxon>Actinomycetes</taxon>
        <taxon>Streptosporangiales</taxon>
        <taxon>Thermomonosporaceae</taxon>
        <taxon>Actinomadura</taxon>
    </lineage>
</organism>
<keyword evidence="3" id="KW-1185">Reference proteome</keyword>
<evidence type="ECO:0000313" key="3">
    <source>
        <dbReference type="Proteomes" id="UP001500266"/>
    </source>
</evidence>